<protein>
    <submittedName>
        <fullName evidence="2">Uncharacterized protein</fullName>
    </submittedName>
</protein>
<evidence type="ECO:0000313" key="2">
    <source>
        <dbReference type="EMBL" id="TWI97176.1"/>
    </source>
</evidence>
<dbReference type="AlphaFoldDB" id="A0A562TVR7"/>
<feature type="transmembrane region" description="Helical" evidence="1">
    <location>
        <begin position="97"/>
        <end position="114"/>
    </location>
</feature>
<feature type="transmembrane region" description="Helical" evidence="1">
    <location>
        <begin position="34"/>
        <end position="55"/>
    </location>
</feature>
<comment type="caution">
    <text evidence="2">The sequence shown here is derived from an EMBL/GenBank/DDBJ whole genome shotgun (WGS) entry which is preliminary data.</text>
</comment>
<sequence>MIKLYVFYFVFGFYMLFESYAIWVFRAFNDGDAVITYMALISSAILFSIASGLLIYHPKNGLLVGIVTLIGVFPFGIRWLIYRYTVEGPIIRGTENQIILLATAMYAIGLFYSIKRLITYKYPGDVVIMKRPFKLFLTFFPASLLFILIVLTFINP</sequence>
<keyword evidence="1" id="KW-0472">Membrane</keyword>
<feature type="transmembrane region" description="Helical" evidence="1">
    <location>
        <begin position="135"/>
        <end position="154"/>
    </location>
</feature>
<dbReference type="Proteomes" id="UP000317010">
    <property type="component" value="Unassembled WGS sequence"/>
</dbReference>
<reference evidence="2 3" key="1">
    <citation type="submission" date="2019-07" db="EMBL/GenBank/DDBJ databases">
        <title>Genomic Encyclopedia of Archaeal and Bacterial Type Strains, Phase II (KMG-II): from individual species to whole genera.</title>
        <authorList>
            <person name="Goeker M."/>
        </authorList>
    </citation>
    <scope>NUCLEOTIDE SEQUENCE [LARGE SCALE GENOMIC DNA]</scope>
    <source>
        <strain evidence="2 3">ATCC BAA-1854</strain>
    </source>
</reference>
<name>A0A562TVR7_9SPHI</name>
<feature type="transmembrane region" description="Helical" evidence="1">
    <location>
        <begin position="62"/>
        <end position="82"/>
    </location>
</feature>
<keyword evidence="3" id="KW-1185">Reference proteome</keyword>
<evidence type="ECO:0000256" key="1">
    <source>
        <dbReference type="SAM" id="Phobius"/>
    </source>
</evidence>
<feature type="transmembrane region" description="Helical" evidence="1">
    <location>
        <begin position="7"/>
        <end position="28"/>
    </location>
</feature>
<keyword evidence="1" id="KW-0812">Transmembrane</keyword>
<dbReference type="EMBL" id="VLLI01000011">
    <property type="protein sequence ID" value="TWI97176.1"/>
    <property type="molecule type" value="Genomic_DNA"/>
</dbReference>
<organism evidence="2 3">
    <name type="scientific">Mucilaginibacter frigoritolerans</name>
    <dbReference type="NCBI Taxonomy" id="652788"/>
    <lineage>
        <taxon>Bacteria</taxon>
        <taxon>Pseudomonadati</taxon>
        <taxon>Bacteroidota</taxon>
        <taxon>Sphingobacteriia</taxon>
        <taxon>Sphingobacteriales</taxon>
        <taxon>Sphingobacteriaceae</taxon>
        <taxon>Mucilaginibacter</taxon>
    </lineage>
</organism>
<keyword evidence="1" id="KW-1133">Transmembrane helix</keyword>
<gene>
    <name evidence="2" type="ORF">JN11_03636</name>
</gene>
<evidence type="ECO:0000313" key="3">
    <source>
        <dbReference type="Proteomes" id="UP000317010"/>
    </source>
</evidence>
<accession>A0A562TVR7</accession>
<proteinExistence type="predicted"/>